<evidence type="ECO:0000313" key="2">
    <source>
        <dbReference type="EMBL" id="KAJ9141231.1"/>
    </source>
</evidence>
<feature type="transmembrane region" description="Helical" evidence="1">
    <location>
        <begin position="92"/>
        <end position="115"/>
    </location>
</feature>
<feature type="transmembrane region" description="Helical" evidence="1">
    <location>
        <begin position="178"/>
        <end position="207"/>
    </location>
</feature>
<dbReference type="Proteomes" id="UP001174677">
    <property type="component" value="Chromosome 17"/>
</dbReference>
<evidence type="ECO:0000256" key="1">
    <source>
        <dbReference type="SAM" id="Phobius"/>
    </source>
</evidence>
<feature type="transmembrane region" description="Helical" evidence="1">
    <location>
        <begin position="228"/>
        <end position="251"/>
    </location>
</feature>
<comment type="caution">
    <text evidence="2">The sequence shown here is derived from an EMBL/GenBank/DDBJ whole genome shotgun (WGS) entry which is preliminary data.</text>
</comment>
<evidence type="ECO:0008006" key="4">
    <source>
        <dbReference type="Google" id="ProtNLM"/>
    </source>
</evidence>
<dbReference type="EMBL" id="JARPOI010000017">
    <property type="protein sequence ID" value="KAJ9141231.1"/>
    <property type="molecule type" value="Genomic_DNA"/>
</dbReference>
<reference evidence="2" key="1">
    <citation type="journal article" date="2023" name="Plant Biotechnol. J.">
        <title>Chromosome-level wild Hevea brasiliensis genome provides new tools for genomic-assisted breeding and valuable loci to elevate rubber yield.</title>
        <authorList>
            <person name="Cheng H."/>
            <person name="Song X."/>
            <person name="Hu Y."/>
            <person name="Wu T."/>
            <person name="Yang Q."/>
            <person name="An Z."/>
            <person name="Feng S."/>
            <person name="Deng Z."/>
            <person name="Wu W."/>
            <person name="Zeng X."/>
            <person name="Tu M."/>
            <person name="Wang X."/>
            <person name="Huang H."/>
        </authorList>
    </citation>
    <scope>NUCLEOTIDE SEQUENCE</scope>
    <source>
        <strain evidence="2">MT/VB/25A 57/8</strain>
    </source>
</reference>
<keyword evidence="1" id="KW-0812">Transmembrane</keyword>
<sequence length="322" mass="36051">MESLTLMAFVGILRETHKIFSKNGRLMAYIALLTLLIKSTLFLSNFFSIKPVITDFLFEHNLLRITTPENPEFTNILTHIRKDIKIIFGVEIIYIILDSVAFLLSGTATILVAVITHGGKKDDLSLKDVLLRTARSWTRPLITWLYIFLFCLVYIFLFMAVLSLVLLTVHNNPATFAFAANFIGVSAVFFYIYLSVTWILAIIVSVAEQKRGLEALGKAAEIVKGMKLQGFLLNFAFSISSLILVLAIKMIPVAHSLALEIIIALVTINSAILVRMYWFSAFTVFYYRCKKTHGEQVELEGVSSDGYIVIPTTAPLVGDNIP</sequence>
<dbReference type="PANTHER" id="PTHR33133">
    <property type="entry name" value="OS08G0107100 PROTEIN-RELATED"/>
    <property type="match status" value="1"/>
</dbReference>
<accession>A0ABQ9KLG7</accession>
<keyword evidence="1" id="KW-1133">Transmembrane helix</keyword>
<keyword evidence="3" id="KW-1185">Reference proteome</keyword>
<keyword evidence="1" id="KW-0472">Membrane</keyword>
<protein>
    <recommendedName>
        <fullName evidence="4">THH1/TOM1/TOM3 domain-containing protein</fullName>
    </recommendedName>
</protein>
<proteinExistence type="predicted"/>
<name>A0ABQ9KLG7_HEVBR</name>
<feature type="transmembrane region" description="Helical" evidence="1">
    <location>
        <begin position="26"/>
        <end position="47"/>
    </location>
</feature>
<dbReference type="PANTHER" id="PTHR33133:SF1">
    <property type="entry name" value="EXPRESSED PROTEIN-RELATED"/>
    <property type="match status" value="1"/>
</dbReference>
<feature type="transmembrane region" description="Helical" evidence="1">
    <location>
        <begin position="257"/>
        <end position="278"/>
    </location>
</feature>
<feature type="transmembrane region" description="Helical" evidence="1">
    <location>
        <begin position="141"/>
        <end position="166"/>
    </location>
</feature>
<gene>
    <name evidence="2" type="ORF">P3X46_031793</name>
</gene>
<evidence type="ECO:0000313" key="3">
    <source>
        <dbReference type="Proteomes" id="UP001174677"/>
    </source>
</evidence>
<organism evidence="2 3">
    <name type="scientific">Hevea brasiliensis</name>
    <name type="common">Para rubber tree</name>
    <name type="synonym">Siphonia brasiliensis</name>
    <dbReference type="NCBI Taxonomy" id="3981"/>
    <lineage>
        <taxon>Eukaryota</taxon>
        <taxon>Viridiplantae</taxon>
        <taxon>Streptophyta</taxon>
        <taxon>Embryophyta</taxon>
        <taxon>Tracheophyta</taxon>
        <taxon>Spermatophyta</taxon>
        <taxon>Magnoliopsida</taxon>
        <taxon>eudicotyledons</taxon>
        <taxon>Gunneridae</taxon>
        <taxon>Pentapetalae</taxon>
        <taxon>rosids</taxon>
        <taxon>fabids</taxon>
        <taxon>Malpighiales</taxon>
        <taxon>Euphorbiaceae</taxon>
        <taxon>Crotonoideae</taxon>
        <taxon>Micrandreae</taxon>
        <taxon>Hevea</taxon>
    </lineage>
</organism>